<sequence>MTRLVLVRHGETEWHAENRYAGTSDVALTRRGLEQARLLGAWARAARPDAVWCSDLGRARLTAEPSAKAIGADPVVDARLRELHFGRGEGLTRDEMARAFPDELRAFRADPVAGHLPGGEDPAAAADRFTACLHDIAGRHPGGRVLVVAHSTALRLALCRLLGLPLKDYRRRFPSLGNCALTEIRLRDGEAALLEFNTAIEGSLVPWSQQ</sequence>
<dbReference type="InterPro" id="IPR050275">
    <property type="entry name" value="PGM_Phosphatase"/>
</dbReference>
<dbReference type="AlphaFoldDB" id="A0A6I4MMS3"/>
<dbReference type="GO" id="GO:0005737">
    <property type="term" value="C:cytoplasm"/>
    <property type="evidence" value="ECO:0007669"/>
    <property type="project" value="TreeGrafter"/>
</dbReference>
<feature type="active site" description="Proton donor/acceptor" evidence="1">
    <location>
        <position position="82"/>
    </location>
</feature>
<protein>
    <submittedName>
        <fullName evidence="3">Histidine phosphatase family protein</fullName>
    </submittedName>
</protein>
<evidence type="ECO:0000256" key="2">
    <source>
        <dbReference type="PIRSR" id="PIRSR613078-2"/>
    </source>
</evidence>
<feature type="binding site" evidence="2">
    <location>
        <position position="58"/>
    </location>
    <ligand>
        <name>substrate</name>
    </ligand>
</feature>
<accession>A0A6I4MMS3</accession>
<feature type="active site" description="Tele-phosphohistidine intermediate" evidence="1">
    <location>
        <position position="9"/>
    </location>
</feature>
<evidence type="ECO:0000313" key="4">
    <source>
        <dbReference type="Proteomes" id="UP000462055"/>
    </source>
</evidence>
<dbReference type="InterPro" id="IPR013078">
    <property type="entry name" value="His_Pase_superF_clade-1"/>
</dbReference>
<dbReference type="RefSeq" id="WP_151596580.1">
    <property type="nucleotide sequence ID" value="NZ_WBMS02000024.1"/>
</dbReference>
<dbReference type="EMBL" id="WBMS02000024">
    <property type="protein sequence ID" value="MWA04049.1"/>
    <property type="molecule type" value="Genomic_DNA"/>
</dbReference>
<dbReference type="InterPro" id="IPR029033">
    <property type="entry name" value="His_PPase_superfam"/>
</dbReference>
<dbReference type="GO" id="GO:0016791">
    <property type="term" value="F:phosphatase activity"/>
    <property type="evidence" value="ECO:0007669"/>
    <property type="project" value="TreeGrafter"/>
</dbReference>
<organism evidence="3 4">
    <name type="scientific">Actinomadura physcomitrii</name>
    <dbReference type="NCBI Taxonomy" id="2650748"/>
    <lineage>
        <taxon>Bacteria</taxon>
        <taxon>Bacillati</taxon>
        <taxon>Actinomycetota</taxon>
        <taxon>Actinomycetes</taxon>
        <taxon>Streptosporangiales</taxon>
        <taxon>Thermomonosporaceae</taxon>
        <taxon>Actinomadura</taxon>
    </lineage>
</organism>
<dbReference type="CDD" id="cd07067">
    <property type="entry name" value="HP_PGM_like"/>
    <property type="match status" value="1"/>
</dbReference>
<keyword evidence="4" id="KW-1185">Reference proteome</keyword>
<dbReference type="Proteomes" id="UP000462055">
    <property type="component" value="Unassembled WGS sequence"/>
</dbReference>
<dbReference type="Gene3D" id="3.40.50.1240">
    <property type="entry name" value="Phosphoglycerate mutase-like"/>
    <property type="match status" value="1"/>
</dbReference>
<reference evidence="3" key="1">
    <citation type="submission" date="2019-12" db="EMBL/GenBank/DDBJ databases">
        <title>Actinomadura physcomitrii sp. nov., a novel actinomycete isolated from moss [Physcomitrium sphaericum (Ludw) Fuernr].</title>
        <authorList>
            <person name="Zhuang X."/>
        </authorList>
    </citation>
    <scope>NUCLEOTIDE SEQUENCE [LARGE SCALE GENOMIC DNA]</scope>
    <source>
        <strain evidence="3">LD22</strain>
    </source>
</reference>
<comment type="caution">
    <text evidence="3">The sequence shown here is derived from an EMBL/GenBank/DDBJ whole genome shotgun (WGS) entry which is preliminary data.</text>
</comment>
<name>A0A6I4MMS3_9ACTN</name>
<dbReference type="PANTHER" id="PTHR48100:SF1">
    <property type="entry name" value="HISTIDINE PHOSPHATASE FAMILY PROTEIN-RELATED"/>
    <property type="match status" value="1"/>
</dbReference>
<proteinExistence type="predicted"/>
<evidence type="ECO:0000256" key="1">
    <source>
        <dbReference type="PIRSR" id="PIRSR613078-1"/>
    </source>
</evidence>
<dbReference type="PANTHER" id="PTHR48100">
    <property type="entry name" value="BROAD-SPECIFICITY PHOSPHATASE YOR283W-RELATED"/>
    <property type="match status" value="1"/>
</dbReference>
<dbReference type="Pfam" id="PF00300">
    <property type="entry name" value="His_Phos_1"/>
    <property type="match status" value="1"/>
</dbReference>
<dbReference type="SUPFAM" id="SSF53254">
    <property type="entry name" value="Phosphoglycerate mutase-like"/>
    <property type="match status" value="1"/>
</dbReference>
<dbReference type="SMART" id="SM00855">
    <property type="entry name" value="PGAM"/>
    <property type="match status" value="1"/>
</dbReference>
<gene>
    <name evidence="3" type="ORF">F8568_027435</name>
</gene>
<evidence type="ECO:0000313" key="3">
    <source>
        <dbReference type="EMBL" id="MWA04049.1"/>
    </source>
</evidence>